<dbReference type="InParanoid" id="D3BQ64"/>
<feature type="region of interest" description="Disordered" evidence="9">
    <location>
        <begin position="1"/>
        <end position="23"/>
    </location>
</feature>
<dbReference type="GO" id="GO:0005737">
    <property type="term" value="C:cytoplasm"/>
    <property type="evidence" value="ECO:0007669"/>
    <property type="project" value="TreeGrafter"/>
</dbReference>
<reference evidence="11 12" key="1">
    <citation type="journal article" date="2011" name="Genome Res.">
        <title>Phylogeny-wide analysis of social amoeba genomes highlights ancient origins for complex intercellular communication.</title>
        <authorList>
            <person name="Heidel A.J."/>
            <person name="Lawal H.M."/>
            <person name="Felder M."/>
            <person name="Schilde C."/>
            <person name="Helps N.R."/>
            <person name="Tunggal B."/>
            <person name="Rivero F."/>
            <person name="John U."/>
            <person name="Schleicher M."/>
            <person name="Eichinger L."/>
            <person name="Platzer M."/>
            <person name="Noegel A.A."/>
            <person name="Schaap P."/>
            <person name="Gloeckner G."/>
        </authorList>
    </citation>
    <scope>NUCLEOTIDE SEQUENCE [LARGE SCALE GENOMIC DNA]</scope>
    <source>
        <strain evidence="12">ATCC 26659 / Pp 5 / PN500</strain>
    </source>
</reference>
<feature type="region of interest" description="Disordered" evidence="9">
    <location>
        <begin position="261"/>
        <end position="281"/>
    </location>
</feature>
<evidence type="ECO:0000256" key="2">
    <source>
        <dbReference type="ARBA" id="ARBA00022741"/>
    </source>
</evidence>
<dbReference type="GO" id="GO:0005634">
    <property type="term" value="C:nucleus"/>
    <property type="evidence" value="ECO:0007669"/>
    <property type="project" value="TreeGrafter"/>
</dbReference>
<dbReference type="SUPFAM" id="SSF56112">
    <property type="entry name" value="Protein kinase-like (PK-like)"/>
    <property type="match status" value="1"/>
</dbReference>
<feature type="compositionally biased region" description="Low complexity" evidence="9">
    <location>
        <begin position="352"/>
        <end position="372"/>
    </location>
</feature>
<evidence type="ECO:0000256" key="6">
    <source>
        <dbReference type="ARBA" id="ARBA00047899"/>
    </source>
</evidence>
<feature type="compositionally biased region" description="Low complexity" evidence="9">
    <location>
        <begin position="517"/>
        <end position="550"/>
    </location>
</feature>
<sequence>MIHNQPNLQNQQSNINDNVSTPVDSSSPIYISSDEITTRYTPPPVIIRLKVLLIFKRSIRRSRYEEDFFELERIGKGGYGSVYKVQNRLDGLFYALKKIPFKNTSQTYLEKVLREVKTLASLNHVNIVRYHSAWLETDDLSIPINHSGSKFEFSPSIQQQQQQQQQQHVKQNGILNFIDGNWGTSETFDDDDDDEYEDQTIEIDTAKPFKAQQNTVALEQQQQAIFDEESDHDNSLNRLQFPPEMEELQLFQKQTKAEPMFYDDDDESSAGTATGGHHSLFRQPKKHFTSFSLDEEDDDNLSSFNSSSSSSSSNSSNFDDSDAYLYQHHQATLIPNPPQKSTTPPISMPSRNNNNNHANNNNKQSPPKSLSSLSSSSFRITTLFIVMQLYSQTLAQWLENRAPDQINSEENLRIFKQICVGLRYIHSKGIIHRDLKPGNIFLGRIDTPSPGGCSDHPLDDDISGDLLVSLGDYGLATHHNPSSTSPTPSPTPTSTPSLLPVNTHSLLNSIVSAPLDQSSNSTTTTPTQQQPQLPPLSSTPSSSLTSSLSRSSEHCKHTSAVGTLTYSSPEQKKGLYNEKTDIYSLGIILFELYYPFSTKMEKARVLSELRAGILPKQFAKTYPKESALILSMMRTNPDERPAASDVLKSEIFGQVLSVSEMEVLIKQQQNIIEKLKQEIYQLKSPSINAHTNSPPVFHHAPNNDHILMAE</sequence>
<dbReference type="OMA" id="FELYYPF"/>
<feature type="binding site" evidence="8">
    <location>
        <position position="102"/>
    </location>
    <ligand>
        <name>ATP</name>
        <dbReference type="ChEBI" id="CHEBI:30616"/>
    </ligand>
</feature>
<feature type="region of interest" description="Disordered" evidence="9">
    <location>
        <begin position="293"/>
        <end position="372"/>
    </location>
</feature>
<evidence type="ECO:0000259" key="10">
    <source>
        <dbReference type="PROSITE" id="PS50011"/>
    </source>
</evidence>
<dbReference type="Pfam" id="PF00069">
    <property type="entry name" value="Pkinase"/>
    <property type="match status" value="3"/>
</dbReference>
<dbReference type="STRING" id="670386.D3BQ64"/>
<dbReference type="InterPro" id="IPR050339">
    <property type="entry name" value="CC_SR_Kinase"/>
</dbReference>
<keyword evidence="3" id="KW-0418">Kinase</keyword>
<dbReference type="Gene3D" id="3.30.200.20">
    <property type="entry name" value="Phosphorylase Kinase, domain 1"/>
    <property type="match status" value="1"/>
</dbReference>
<name>D3BQ64_HETP5</name>
<protein>
    <recommendedName>
        <fullName evidence="10">Protein kinase domain-containing protein</fullName>
    </recommendedName>
</protein>
<feature type="region of interest" description="Disordered" evidence="9">
    <location>
        <begin position="515"/>
        <end position="560"/>
    </location>
</feature>
<evidence type="ECO:0000256" key="3">
    <source>
        <dbReference type="ARBA" id="ARBA00022777"/>
    </source>
</evidence>
<organism evidence="11 12">
    <name type="scientific">Heterostelium pallidum (strain ATCC 26659 / Pp 5 / PN500)</name>
    <name type="common">Cellular slime mold</name>
    <name type="synonym">Polysphondylium pallidum</name>
    <dbReference type="NCBI Taxonomy" id="670386"/>
    <lineage>
        <taxon>Eukaryota</taxon>
        <taxon>Amoebozoa</taxon>
        <taxon>Evosea</taxon>
        <taxon>Eumycetozoa</taxon>
        <taxon>Dictyostelia</taxon>
        <taxon>Acytosteliales</taxon>
        <taxon>Acytosteliaceae</taxon>
        <taxon>Heterostelium</taxon>
    </lineage>
</organism>
<dbReference type="GO" id="GO:0004694">
    <property type="term" value="F:eukaryotic translation initiation factor 2alpha kinase activity"/>
    <property type="evidence" value="ECO:0007669"/>
    <property type="project" value="TreeGrafter"/>
</dbReference>
<dbReference type="PANTHER" id="PTHR11042">
    <property type="entry name" value="EUKARYOTIC TRANSLATION INITIATION FACTOR 2-ALPHA KINASE EIF2-ALPHA KINASE -RELATED"/>
    <property type="match status" value="1"/>
</dbReference>
<evidence type="ECO:0000313" key="11">
    <source>
        <dbReference type="EMBL" id="EFA76284.1"/>
    </source>
</evidence>
<dbReference type="EMBL" id="ADBJ01000047">
    <property type="protein sequence ID" value="EFA76284.1"/>
    <property type="molecule type" value="Genomic_DNA"/>
</dbReference>
<evidence type="ECO:0000256" key="9">
    <source>
        <dbReference type="SAM" id="MobiDB-lite"/>
    </source>
</evidence>
<comment type="catalytic activity">
    <reaction evidence="7">
        <text>L-seryl-[protein] + ATP = O-phospho-L-seryl-[protein] + ADP + H(+)</text>
        <dbReference type="Rhea" id="RHEA:17989"/>
        <dbReference type="Rhea" id="RHEA-COMP:9863"/>
        <dbReference type="Rhea" id="RHEA-COMP:11604"/>
        <dbReference type="ChEBI" id="CHEBI:15378"/>
        <dbReference type="ChEBI" id="CHEBI:29999"/>
        <dbReference type="ChEBI" id="CHEBI:30616"/>
        <dbReference type="ChEBI" id="CHEBI:83421"/>
        <dbReference type="ChEBI" id="CHEBI:456216"/>
        <dbReference type="EC" id="2.7.11.1"/>
    </reaction>
</comment>
<comment type="caution">
    <text evidence="11">The sequence shown here is derived from an EMBL/GenBank/DDBJ whole genome shotgun (WGS) entry which is preliminary data.</text>
</comment>
<comment type="similarity">
    <text evidence="5">Belongs to the protein kinase superfamily. Ser/Thr protein kinase family. GCN2 subfamily.</text>
</comment>
<evidence type="ECO:0000256" key="1">
    <source>
        <dbReference type="ARBA" id="ARBA00022679"/>
    </source>
</evidence>
<dbReference type="InterPro" id="IPR008271">
    <property type="entry name" value="Ser/Thr_kinase_AS"/>
</dbReference>
<evidence type="ECO:0000256" key="8">
    <source>
        <dbReference type="PROSITE-ProRule" id="PRU10141"/>
    </source>
</evidence>
<accession>D3BQ64</accession>
<evidence type="ECO:0000313" key="12">
    <source>
        <dbReference type="Proteomes" id="UP000001396"/>
    </source>
</evidence>
<dbReference type="SMART" id="SM00220">
    <property type="entry name" value="S_TKc"/>
    <property type="match status" value="1"/>
</dbReference>
<evidence type="ECO:0000256" key="4">
    <source>
        <dbReference type="ARBA" id="ARBA00022840"/>
    </source>
</evidence>
<dbReference type="GO" id="GO:0005524">
    <property type="term" value="F:ATP binding"/>
    <property type="evidence" value="ECO:0007669"/>
    <property type="project" value="UniProtKB-UniRule"/>
</dbReference>
<dbReference type="Proteomes" id="UP000001396">
    <property type="component" value="Unassembled WGS sequence"/>
</dbReference>
<dbReference type="GeneID" id="31365517"/>
<keyword evidence="12" id="KW-1185">Reference proteome</keyword>
<dbReference type="InterPro" id="IPR011009">
    <property type="entry name" value="Kinase-like_dom_sf"/>
</dbReference>
<keyword evidence="4 8" id="KW-0067">ATP-binding</keyword>
<feature type="region of interest" description="Disordered" evidence="9">
    <location>
        <begin position="475"/>
        <end position="500"/>
    </location>
</feature>
<dbReference type="Gene3D" id="1.10.510.10">
    <property type="entry name" value="Transferase(Phosphotransferase) domain 1"/>
    <property type="match status" value="1"/>
</dbReference>
<keyword evidence="2 8" id="KW-0547">Nucleotide-binding</keyword>
<feature type="compositionally biased region" description="Polar residues" evidence="9">
    <location>
        <begin position="339"/>
        <end position="351"/>
    </location>
</feature>
<feature type="compositionally biased region" description="Low complexity" evidence="9">
    <location>
        <begin position="301"/>
        <end position="318"/>
    </location>
</feature>
<comment type="catalytic activity">
    <reaction evidence="6">
        <text>L-threonyl-[protein] + ATP = O-phospho-L-threonyl-[protein] + ADP + H(+)</text>
        <dbReference type="Rhea" id="RHEA:46608"/>
        <dbReference type="Rhea" id="RHEA-COMP:11060"/>
        <dbReference type="Rhea" id="RHEA-COMP:11605"/>
        <dbReference type="ChEBI" id="CHEBI:15378"/>
        <dbReference type="ChEBI" id="CHEBI:30013"/>
        <dbReference type="ChEBI" id="CHEBI:30616"/>
        <dbReference type="ChEBI" id="CHEBI:61977"/>
        <dbReference type="ChEBI" id="CHEBI:456216"/>
        <dbReference type="EC" id="2.7.11.1"/>
    </reaction>
</comment>
<dbReference type="InterPro" id="IPR000719">
    <property type="entry name" value="Prot_kinase_dom"/>
</dbReference>
<dbReference type="PANTHER" id="PTHR11042:SF187">
    <property type="entry name" value="EUKARYOTIC TRANSLATION INITIATION FACTOR 2-ALPHA KINASE 2"/>
    <property type="match status" value="1"/>
</dbReference>
<dbReference type="InterPro" id="IPR017441">
    <property type="entry name" value="Protein_kinase_ATP_BS"/>
</dbReference>
<dbReference type="PROSITE" id="PS00108">
    <property type="entry name" value="PROTEIN_KINASE_ST"/>
    <property type="match status" value="1"/>
</dbReference>
<evidence type="ECO:0000256" key="5">
    <source>
        <dbReference type="ARBA" id="ARBA00037982"/>
    </source>
</evidence>
<feature type="domain" description="Protein kinase" evidence="10">
    <location>
        <begin position="68"/>
        <end position="652"/>
    </location>
</feature>
<dbReference type="RefSeq" id="XP_020428416.1">
    <property type="nucleotide sequence ID" value="XM_020580831.1"/>
</dbReference>
<proteinExistence type="inferred from homology"/>
<dbReference type="AlphaFoldDB" id="D3BQ64"/>
<gene>
    <name evidence="11" type="ORF">PPL_10046</name>
</gene>
<evidence type="ECO:0000256" key="7">
    <source>
        <dbReference type="ARBA" id="ARBA00048679"/>
    </source>
</evidence>
<keyword evidence="1" id="KW-0808">Transferase</keyword>
<dbReference type="PROSITE" id="PS00107">
    <property type="entry name" value="PROTEIN_KINASE_ATP"/>
    <property type="match status" value="1"/>
</dbReference>
<dbReference type="PROSITE" id="PS50011">
    <property type="entry name" value="PROTEIN_KINASE_DOM"/>
    <property type="match status" value="1"/>
</dbReference>